<feature type="region of interest" description="Disordered" evidence="1">
    <location>
        <begin position="315"/>
        <end position="339"/>
    </location>
</feature>
<protein>
    <recommendedName>
        <fullName evidence="4">USP8 dimerisation domain-containing protein</fullName>
    </recommendedName>
</protein>
<gene>
    <name evidence="2" type="ORF">FIBSPDRAFT_1047055</name>
</gene>
<dbReference type="Proteomes" id="UP000076532">
    <property type="component" value="Unassembled WGS sequence"/>
</dbReference>
<name>A0A166FRX7_9AGAM</name>
<dbReference type="Gene3D" id="1.20.58.80">
    <property type="entry name" value="Phosphotransferase system, lactose/cellobiose-type IIA subunit"/>
    <property type="match status" value="1"/>
</dbReference>
<accession>A0A166FRX7</accession>
<reference evidence="2 3" key="1">
    <citation type="journal article" date="2016" name="Mol. Biol. Evol.">
        <title>Comparative Genomics of Early-Diverging Mushroom-Forming Fungi Provides Insights into the Origins of Lignocellulose Decay Capabilities.</title>
        <authorList>
            <person name="Nagy L.G."/>
            <person name="Riley R."/>
            <person name="Tritt A."/>
            <person name="Adam C."/>
            <person name="Daum C."/>
            <person name="Floudas D."/>
            <person name="Sun H."/>
            <person name="Yadav J.S."/>
            <person name="Pangilinan J."/>
            <person name="Larsson K.H."/>
            <person name="Matsuura K."/>
            <person name="Barry K."/>
            <person name="Labutti K."/>
            <person name="Kuo R."/>
            <person name="Ohm R.A."/>
            <person name="Bhattacharya S.S."/>
            <person name="Shirouzu T."/>
            <person name="Yoshinaga Y."/>
            <person name="Martin F.M."/>
            <person name="Grigoriev I.V."/>
            <person name="Hibbett D.S."/>
        </authorList>
    </citation>
    <scope>NUCLEOTIDE SEQUENCE [LARGE SCALE GENOMIC DNA]</scope>
    <source>
        <strain evidence="2 3">CBS 109695</strain>
    </source>
</reference>
<keyword evidence="3" id="KW-1185">Reference proteome</keyword>
<proteinExistence type="predicted"/>
<evidence type="ECO:0000313" key="3">
    <source>
        <dbReference type="Proteomes" id="UP000076532"/>
    </source>
</evidence>
<dbReference type="EMBL" id="KV417586">
    <property type="protein sequence ID" value="KZP17096.1"/>
    <property type="molecule type" value="Genomic_DNA"/>
</dbReference>
<evidence type="ECO:0000313" key="2">
    <source>
        <dbReference type="EMBL" id="KZP17096.1"/>
    </source>
</evidence>
<dbReference type="AlphaFoldDB" id="A0A166FRX7"/>
<evidence type="ECO:0000256" key="1">
    <source>
        <dbReference type="SAM" id="MobiDB-lite"/>
    </source>
</evidence>
<sequence>MSQPREHPGDSGSGEQATLTLSFSEMIRSVKTLAVKTGTRNTPYWVHHADRQIQEAEVYLISNDIGRAFVNYAKAAVILRVILPSLPGYLQLTTDEQSSIASKLQESCRYIRLFEKNLLDGKTRYHNASENHQKEQKWWEQLRELTKYNDGAEDEEASSSAIQMQSDAVARDTIDHENLPIASRFSLPAALTPERVSIPEAPPSPLSHWIVLHPLDSYQPDIPKAAPEPTSLYMDLHSFEDRADSIPEAPPEPRSMWIELHPVGGKEHIIPEVAPEPTSLYLDLRPLENGEDSIPDGLPEPQSYWIDLHPIDQSTRPVPEIPPEPMSMLLDLHPSEDAS</sequence>
<organism evidence="2 3">
    <name type="scientific">Athelia psychrophila</name>
    <dbReference type="NCBI Taxonomy" id="1759441"/>
    <lineage>
        <taxon>Eukaryota</taxon>
        <taxon>Fungi</taxon>
        <taxon>Dikarya</taxon>
        <taxon>Basidiomycota</taxon>
        <taxon>Agaricomycotina</taxon>
        <taxon>Agaricomycetes</taxon>
        <taxon>Agaricomycetidae</taxon>
        <taxon>Atheliales</taxon>
        <taxon>Atheliaceae</taxon>
        <taxon>Athelia</taxon>
    </lineage>
</organism>
<evidence type="ECO:0008006" key="4">
    <source>
        <dbReference type="Google" id="ProtNLM"/>
    </source>
</evidence>